<dbReference type="AlphaFoldDB" id="A0A494X6K8"/>
<protein>
    <submittedName>
        <fullName evidence="2">Lanthionine synthetase</fullName>
    </submittedName>
</protein>
<evidence type="ECO:0000313" key="3">
    <source>
        <dbReference type="Proteomes" id="UP000280434"/>
    </source>
</evidence>
<gene>
    <name evidence="2" type="ORF">D7S89_18975</name>
</gene>
<feature type="binding site" evidence="1">
    <location>
        <position position="281"/>
    </location>
    <ligand>
        <name>Zn(2+)</name>
        <dbReference type="ChEBI" id="CHEBI:29105"/>
    </ligand>
</feature>
<dbReference type="RefSeq" id="WP_121279815.1">
    <property type="nucleotide sequence ID" value="NZ_RBZV01000008.1"/>
</dbReference>
<dbReference type="CDD" id="cd04794">
    <property type="entry name" value="euk_LANCL"/>
    <property type="match status" value="1"/>
</dbReference>
<comment type="caution">
    <text evidence="2">The sequence shown here is derived from an EMBL/GenBank/DDBJ whole genome shotgun (WGS) entry which is preliminary data.</text>
</comment>
<feature type="binding site" evidence="1">
    <location>
        <position position="323"/>
    </location>
    <ligand>
        <name>Zn(2+)</name>
        <dbReference type="ChEBI" id="CHEBI:29105"/>
    </ligand>
</feature>
<proteinExistence type="predicted"/>
<dbReference type="OrthoDB" id="5291353at2"/>
<dbReference type="PRINTS" id="PR01950">
    <property type="entry name" value="LANCSUPER"/>
</dbReference>
<reference evidence="2 3" key="1">
    <citation type="submission" date="2018-10" db="EMBL/GenBank/DDBJ databases">
        <title>Paraburkholderia sp. 7MK8-2, isolated from soil.</title>
        <authorList>
            <person name="Gao Z.-H."/>
            <person name="Qiu L.-H."/>
        </authorList>
    </citation>
    <scope>NUCLEOTIDE SEQUENCE [LARGE SCALE GENOMIC DNA]</scope>
    <source>
        <strain evidence="2 3">7MK8-2</strain>
    </source>
</reference>
<dbReference type="Proteomes" id="UP000280434">
    <property type="component" value="Unassembled WGS sequence"/>
</dbReference>
<dbReference type="GO" id="GO:0005975">
    <property type="term" value="P:carbohydrate metabolic process"/>
    <property type="evidence" value="ECO:0007669"/>
    <property type="project" value="InterPro"/>
</dbReference>
<accession>A0A494X6K8</accession>
<organism evidence="2 3">
    <name type="scientific">Trinickia fusca</name>
    <dbReference type="NCBI Taxonomy" id="2419777"/>
    <lineage>
        <taxon>Bacteria</taxon>
        <taxon>Pseudomonadati</taxon>
        <taxon>Pseudomonadota</taxon>
        <taxon>Betaproteobacteria</taxon>
        <taxon>Burkholderiales</taxon>
        <taxon>Burkholderiaceae</taxon>
        <taxon>Trinickia</taxon>
    </lineage>
</organism>
<name>A0A494X6K8_9BURK</name>
<keyword evidence="3" id="KW-1185">Reference proteome</keyword>
<sequence length="419" mass="46440">MLHDPTRHEPVAQTDWNEAAARAQIAHIVADTEVAFVPGRYWPAHPLDYDDRAAAASLTPLYFGACGTFWALDYLKSIGAAQLRADYSQHYETLIADNRAWLDAEVSDARASYLMGDTPILMMAYGAQRTDAIAQQLASLIAANVDHPARELMWGAPGTLLASLFLHRLTGHARWAELYRMTADKLWSQLSWSPDHGCHYWVQDLYGRQSTYLDGVHGFVATCAPLIAGRDLLDAASWQRWQQCIVETVTRTAVTEAGHANWPVRLYPLEGSTPPWLMQFCHGAPGFVLCLAQMPGSALDALLSAAGEAIWAAGPLKKGSNLCHGTGGNGYAFLALYQRTGDVKWLERARAFAMHGIAQTQEAERRYGQLRYSLWTGDLGFAIYLWDCLHGTARFPTLDVFYANDERCENRVLSSTESA</sequence>
<dbReference type="GO" id="GO:0046872">
    <property type="term" value="F:metal ion binding"/>
    <property type="evidence" value="ECO:0007669"/>
    <property type="project" value="UniProtKB-KW"/>
</dbReference>
<dbReference type="SUPFAM" id="SSF158745">
    <property type="entry name" value="LanC-like"/>
    <property type="match status" value="1"/>
</dbReference>
<dbReference type="InterPro" id="IPR007822">
    <property type="entry name" value="LANC-like"/>
</dbReference>
<dbReference type="Gene3D" id="1.50.10.10">
    <property type="match status" value="1"/>
</dbReference>
<keyword evidence="1" id="KW-0862">Zinc</keyword>
<dbReference type="EMBL" id="RBZV01000008">
    <property type="protein sequence ID" value="RKP46050.1"/>
    <property type="molecule type" value="Genomic_DNA"/>
</dbReference>
<dbReference type="PANTHER" id="PTHR12736:SF7">
    <property type="entry name" value="LANC-LIKE PROTEIN 3"/>
    <property type="match status" value="1"/>
</dbReference>
<dbReference type="GO" id="GO:0005886">
    <property type="term" value="C:plasma membrane"/>
    <property type="evidence" value="ECO:0007669"/>
    <property type="project" value="TreeGrafter"/>
</dbReference>
<dbReference type="Pfam" id="PF05147">
    <property type="entry name" value="LANC_like"/>
    <property type="match status" value="1"/>
</dbReference>
<evidence type="ECO:0000256" key="1">
    <source>
        <dbReference type="PIRSR" id="PIRSR607822-1"/>
    </source>
</evidence>
<dbReference type="SMART" id="SM01260">
    <property type="entry name" value="LANC_like"/>
    <property type="match status" value="1"/>
</dbReference>
<feature type="binding site" evidence="1">
    <location>
        <position position="324"/>
    </location>
    <ligand>
        <name>Zn(2+)</name>
        <dbReference type="ChEBI" id="CHEBI:29105"/>
    </ligand>
</feature>
<evidence type="ECO:0000313" key="2">
    <source>
        <dbReference type="EMBL" id="RKP46050.1"/>
    </source>
</evidence>
<dbReference type="InterPro" id="IPR012341">
    <property type="entry name" value="6hp_glycosidase-like_sf"/>
</dbReference>
<keyword evidence="1" id="KW-0479">Metal-binding</keyword>
<dbReference type="PANTHER" id="PTHR12736">
    <property type="entry name" value="LANC-LIKE PROTEIN"/>
    <property type="match status" value="1"/>
</dbReference>
<dbReference type="GO" id="GO:0031179">
    <property type="term" value="P:peptide modification"/>
    <property type="evidence" value="ECO:0007669"/>
    <property type="project" value="InterPro"/>
</dbReference>